<name>A0ACD5HU50_9EURY</name>
<dbReference type="Proteomes" id="UP000257089">
    <property type="component" value="Chromosome"/>
</dbReference>
<dbReference type="EMBL" id="CP137689">
    <property type="protein sequence ID" value="XRJ18730.1"/>
    <property type="molecule type" value="Genomic_DNA"/>
</dbReference>
<proteinExistence type="predicted"/>
<sequence length="194" mass="21923">MRVRDWQDILSEVVDAGRDRDRDPDAWRAVAGNRRRSLGEDLFLAHPDAGVYQLKTYAKNPYEVRGVGARVARRIDDDLDPLFPRRRDDGDGEATPGRFAVQNPPEDESQAESMARRLEETVKVHADAPTTADDFFTDVMEALDSPAFGPMDYEFDARPDRLDDLTEEFTDADELLSSDLDDLIESDGVDRGFQ</sequence>
<evidence type="ECO:0000313" key="2">
    <source>
        <dbReference type="Proteomes" id="UP000257089"/>
    </source>
</evidence>
<accession>A0ACD5HU50</accession>
<evidence type="ECO:0000313" key="1">
    <source>
        <dbReference type="EMBL" id="XRJ18730.1"/>
    </source>
</evidence>
<reference evidence="1" key="1">
    <citation type="submission" date="2023-10" db="EMBL/GenBank/DDBJ databases">
        <title>A new archaeal virus that suppresses the transcription of host immunity genes.</title>
        <authorList>
            <person name="Turgeman-Grott I."/>
            <person name="Golan N."/>
            <person name="Neri U."/>
            <person name="Naki D."/>
            <person name="Altman N."/>
            <person name="Eizenshtein K."/>
            <person name="Choudhary D."/>
            <person name="Levi R."/>
            <person name="Himani H."/>
            <person name="Reshef L."/>
            <person name="Papke T.R."/>
            <person name="Gophna U."/>
        </authorList>
    </citation>
    <scope>NUCLEOTIDE SEQUENCE</scope>
    <source>
        <strain evidence="1">Atlit-48N</strain>
    </source>
</reference>
<gene>
    <name evidence="1" type="ORF">DEQ67_009415</name>
</gene>
<protein>
    <submittedName>
        <fullName evidence="1">Uncharacterized protein</fullName>
    </submittedName>
</protein>
<organism evidence="1 2">
    <name type="scientific">Haloferax sp. Atlit-48N</name>
    <dbReference type="NCBI Taxonomy" id="2077198"/>
    <lineage>
        <taxon>Archaea</taxon>
        <taxon>Methanobacteriati</taxon>
        <taxon>Methanobacteriota</taxon>
        <taxon>Stenosarchaea group</taxon>
        <taxon>Halobacteria</taxon>
        <taxon>Halobacteriales</taxon>
        <taxon>Haloferacaceae</taxon>
        <taxon>Haloferax</taxon>
    </lineage>
</organism>